<keyword evidence="5" id="KW-1185">Reference proteome</keyword>
<dbReference type="InterPro" id="IPR050639">
    <property type="entry name" value="SSR_resolvase"/>
</dbReference>
<reference evidence="4 5" key="1">
    <citation type="submission" date="2019-06" db="EMBL/GenBank/DDBJ databases">
        <title>Sequencing the genomes of 1000 actinobacteria strains.</title>
        <authorList>
            <person name="Klenk H.-P."/>
        </authorList>
    </citation>
    <scope>NUCLEOTIDE SEQUENCE [LARGE SCALE GENOMIC DNA]</scope>
    <source>
        <strain evidence="4 5">DSM 25218</strain>
    </source>
</reference>
<dbReference type="CDD" id="cd00338">
    <property type="entry name" value="Ser_Recombinase"/>
    <property type="match status" value="1"/>
</dbReference>
<dbReference type="GO" id="GO:0003677">
    <property type="term" value="F:DNA binding"/>
    <property type="evidence" value="ECO:0007669"/>
    <property type="project" value="InterPro"/>
</dbReference>
<dbReference type="OrthoDB" id="3372479at2"/>
<dbReference type="PROSITE" id="PS51736">
    <property type="entry name" value="RECOMBINASES_3"/>
    <property type="match status" value="1"/>
</dbReference>
<dbReference type="PROSITE" id="PS51737">
    <property type="entry name" value="RECOMBINASE_DNA_BIND"/>
    <property type="match status" value="1"/>
</dbReference>
<evidence type="ECO:0000313" key="4">
    <source>
        <dbReference type="EMBL" id="TQL67238.1"/>
    </source>
</evidence>
<dbReference type="InterPro" id="IPR036162">
    <property type="entry name" value="Resolvase-like_N_sf"/>
</dbReference>
<dbReference type="InterPro" id="IPR011109">
    <property type="entry name" value="DNA_bind_recombinase_dom"/>
</dbReference>
<dbReference type="SUPFAM" id="SSF53041">
    <property type="entry name" value="Resolvase-like"/>
    <property type="match status" value="1"/>
</dbReference>
<organism evidence="4 5">
    <name type="scientific">Nocardioides albertanoniae</name>
    <dbReference type="NCBI Taxonomy" id="1175486"/>
    <lineage>
        <taxon>Bacteria</taxon>
        <taxon>Bacillati</taxon>
        <taxon>Actinomycetota</taxon>
        <taxon>Actinomycetes</taxon>
        <taxon>Propionibacteriales</taxon>
        <taxon>Nocardioidaceae</taxon>
        <taxon>Nocardioides</taxon>
    </lineage>
</organism>
<feature type="domain" description="Resolvase/invertase-type recombinase catalytic" evidence="2">
    <location>
        <begin position="14"/>
        <end position="159"/>
    </location>
</feature>
<dbReference type="GO" id="GO:0000150">
    <property type="term" value="F:DNA strand exchange activity"/>
    <property type="evidence" value="ECO:0007669"/>
    <property type="project" value="InterPro"/>
</dbReference>
<dbReference type="Pfam" id="PF07508">
    <property type="entry name" value="Recombinase"/>
    <property type="match status" value="1"/>
</dbReference>
<dbReference type="PANTHER" id="PTHR30461">
    <property type="entry name" value="DNA-INVERTASE FROM LAMBDOID PROPHAGE"/>
    <property type="match status" value="1"/>
</dbReference>
<comment type="caution">
    <text evidence="4">The sequence shown here is derived from an EMBL/GenBank/DDBJ whole genome shotgun (WGS) entry which is preliminary data.</text>
</comment>
<evidence type="ECO:0000256" key="1">
    <source>
        <dbReference type="SAM" id="Coils"/>
    </source>
</evidence>
<name>A0A543A3S3_9ACTN</name>
<accession>A0A543A3S3</accession>
<evidence type="ECO:0000259" key="2">
    <source>
        <dbReference type="PROSITE" id="PS51736"/>
    </source>
</evidence>
<sequence>MNARRHNAGPQVRHGVGYTRYSTDEQGSTAEQRAINDAVAAEHDIVLTHSFADEGVSRSLADRPGLQELFDYLEANRDVHYLVVNELERLTAGIGQRQQITTLCKRLGITLVTEDIGLIDPHDEDAMYDADLRAVNAKGEVLKVRRRTRRNLRAKVAAGSTIAMRPAYGVRMKPLVVDGVELPSGMPAFVGGRKVRSGELELHPDEYPWLKQIFAWADEGVPSDEIARRLNTEAVPTKTRRSGWGGNTINGILDNPLYKGELVWGRRQVLRDENGRAYLEARDEDDPGRVVKASPLGPLVDPDLWDRVHTQRMARRGERRMKKRVVPEHVLDRFVYCARCGHRMYARVDNPGKPNMKIRIRFYCPGTRPGMVAKEGYPGTCTRVNSMLADRIIKGVGSQPIRGGATVQVTVSRGVSKDEHARRRTALEARIAESEAEWKNAKRLAIKGLLDDDDLVSTKRRTDEAVSAARADLADLGDSAQIEILPFAGEIAERFAELAQALEDESAPVALRQRLLRDFGVHRIYVDNPDIRVELL</sequence>
<feature type="coiled-coil region" evidence="1">
    <location>
        <begin position="417"/>
        <end position="444"/>
    </location>
</feature>
<dbReference type="Gene3D" id="3.40.50.1390">
    <property type="entry name" value="Resolvase, N-terminal catalytic domain"/>
    <property type="match status" value="1"/>
</dbReference>
<feature type="domain" description="Recombinase" evidence="3">
    <location>
        <begin position="190"/>
        <end position="319"/>
    </location>
</feature>
<evidence type="ECO:0000313" key="5">
    <source>
        <dbReference type="Proteomes" id="UP000320209"/>
    </source>
</evidence>
<dbReference type="EMBL" id="VFOV01000001">
    <property type="protein sequence ID" value="TQL67238.1"/>
    <property type="molecule type" value="Genomic_DNA"/>
</dbReference>
<dbReference type="AlphaFoldDB" id="A0A543A3S3"/>
<dbReference type="Gene3D" id="3.90.1750.20">
    <property type="entry name" value="Putative Large Serine Recombinase, Chain B, Domain 2"/>
    <property type="match status" value="1"/>
</dbReference>
<dbReference type="RefSeq" id="WP_141779360.1">
    <property type="nucleotide sequence ID" value="NZ_VFOV01000001.1"/>
</dbReference>
<proteinExistence type="predicted"/>
<keyword evidence="1" id="KW-0175">Coiled coil</keyword>
<dbReference type="Pfam" id="PF00239">
    <property type="entry name" value="Resolvase"/>
    <property type="match status" value="1"/>
</dbReference>
<dbReference type="InterPro" id="IPR038109">
    <property type="entry name" value="DNA_bind_recomb_sf"/>
</dbReference>
<dbReference type="PANTHER" id="PTHR30461:SF23">
    <property type="entry name" value="DNA RECOMBINASE-RELATED"/>
    <property type="match status" value="1"/>
</dbReference>
<dbReference type="Proteomes" id="UP000320209">
    <property type="component" value="Unassembled WGS sequence"/>
</dbReference>
<dbReference type="InterPro" id="IPR006119">
    <property type="entry name" value="Resolv_N"/>
</dbReference>
<protein>
    <submittedName>
        <fullName evidence="4">DNA invertase Pin-like site-specific DNA recombinase</fullName>
    </submittedName>
</protein>
<evidence type="ECO:0000259" key="3">
    <source>
        <dbReference type="PROSITE" id="PS51737"/>
    </source>
</evidence>
<dbReference type="SMART" id="SM00857">
    <property type="entry name" value="Resolvase"/>
    <property type="match status" value="1"/>
</dbReference>
<gene>
    <name evidence="4" type="ORF">FB381_1111</name>
</gene>